<reference evidence="3 4" key="1">
    <citation type="journal article" date="2017" name="Antonie Van Leeuwenhoek">
        <title>Rhizobium rhizosphaerae sp. nov., a novel species isolated from rice rhizosphere.</title>
        <authorList>
            <person name="Zhao J.J."/>
            <person name="Zhang J."/>
            <person name="Zhang R.J."/>
            <person name="Zhang C.W."/>
            <person name="Yin H.Q."/>
            <person name="Zhang X.X."/>
        </authorList>
    </citation>
    <scope>NUCLEOTIDE SEQUENCE [LARGE SCALE GENOMIC DNA]</scope>
    <source>
        <strain evidence="3 4">E3</strain>
    </source>
</reference>
<comment type="caution">
    <text evidence="3">The sequence shown here is derived from an EMBL/GenBank/DDBJ whole genome shotgun (WGS) entry which is preliminary data.</text>
</comment>
<organism evidence="3 4">
    <name type="scientific">Aliiglaciecola lipolytica E3</name>
    <dbReference type="NCBI Taxonomy" id="1127673"/>
    <lineage>
        <taxon>Bacteria</taxon>
        <taxon>Pseudomonadati</taxon>
        <taxon>Pseudomonadota</taxon>
        <taxon>Gammaproteobacteria</taxon>
        <taxon>Alteromonadales</taxon>
        <taxon>Alteromonadaceae</taxon>
        <taxon>Aliiglaciecola</taxon>
    </lineage>
</organism>
<sequence>MSQSLETQYTNLLTKFSALTTRERGLSIAAVLALILLGGFVLIVEPVLKKWDLDKMELQRQANEVSNLDVKIALLEEALQEDPDAAIKARLQRVNQQIDEADKSLNTQTKNLVPATQMPRLLEQIFTQSDDLKLIEMHSIAPTPLLKLEEKQDLTDVNLYQHGVQMTLEGGYFEIQKYLQKVEALPYQFYWKKFAYTVEEYPDALVQIEIYTLSTSRAFIGVSNDS</sequence>
<keyword evidence="1" id="KW-0175">Coiled coil</keyword>
<evidence type="ECO:0000256" key="1">
    <source>
        <dbReference type="SAM" id="Coils"/>
    </source>
</evidence>
<protein>
    <submittedName>
        <fullName evidence="3">MSHA biogenesis protein MshJ</fullName>
    </submittedName>
</protein>
<evidence type="ECO:0000313" key="3">
    <source>
        <dbReference type="EMBL" id="GAC13792.1"/>
    </source>
</evidence>
<dbReference type="Pfam" id="PF04350">
    <property type="entry name" value="PilO"/>
    <property type="match status" value="1"/>
</dbReference>
<dbReference type="GO" id="GO:0043107">
    <property type="term" value="P:type IV pilus-dependent motility"/>
    <property type="evidence" value="ECO:0007669"/>
    <property type="project" value="InterPro"/>
</dbReference>
<dbReference type="RefSeq" id="WP_008843609.1">
    <property type="nucleotide sequence ID" value="NZ_BAEN01000022.1"/>
</dbReference>
<dbReference type="InterPro" id="IPR007445">
    <property type="entry name" value="PilO"/>
</dbReference>
<dbReference type="GO" id="GO:0043683">
    <property type="term" value="P:type IV pilus assembly"/>
    <property type="evidence" value="ECO:0007669"/>
    <property type="project" value="InterPro"/>
</dbReference>
<dbReference type="Proteomes" id="UP000006334">
    <property type="component" value="Unassembled WGS sequence"/>
</dbReference>
<feature type="coiled-coil region" evidence="1">
    <location>
        <begin position="48"/>
        <end position="111"/>
    </location>
</feature>
<dbReference type="eggNOG" id="COG3149">
    <property type="taxonomic scope" value="Bacteria"/>
</dbReference>
<accession>K6Y6F9</accession>
<keyword evidence="4" id="KW-1185">Reference proteome</keyword>
<proteinExistence type="predicted"/>
<keyword evidence="2" id="KW-1133">Transmembrane helix</keyword>
<evidence type="ECO:0000313" key="4">
    <source>
        <dbReference type="Proteomes" id="UP000006334"/>
    </source>
</evidence>
<name>K6Y6F9_9ALTE</name>
<dbReference type="AlphaFoldDB" id="K6Y6F9"/>
<evidence type="ECO:0000256" key="2">
    <source>
        <dbReference type="SAM" id="Phobius"/>
    </source>
</evidence>
<dbReference type="OrthoDB" id="9151209at2"/>
<keyword evidence="2" id="KW-0812">Transmembrane</keyword>
<feature type="transmembrane region" description="Helical" evidence="2">
    <location>
        <begin position="26"/>
        <end position="48"/>
    </location>
</feature>
<dbReference type="EMBL" id="BAEN01000022">
    <property type="protein sequence ID" value="GAC13792.1"/>
    <property type="molecule type" value="Genomic_DNA"/>
</dbReference>
<dbReference type="STRING" id="1127673.GLIP_1151"/>
<keyword evidence="2" id="KW-0472">Membrane</keyword>
<gene>
    <name evidence="3" type="primary">mshJ</name>
    <name evidence="3" type="ORF">GLIP_1151</name>
</gene>